<comment type="caution">
    <text evidence="1">The sequence shown here is derived from an EMBL/GenBank/DDBJ whole genome shotgun (WGS) entry which is preliminary data.</text>
</comment>
<reference evidence="1 2" key="1">
    <citation type="submission" date="2024-05" db="EMBL/GenBank/DDBJ databases">
        <authorList>
            <person name="Wallberg A."/>
        </authorList>
    </citation>
    <scope>NUCLEOTIDE SEQUENCE [LARGE SCALE GENOMIC DNA]</scope>
</reference>
<evidence type="ECO:0000313" key="1">
    <source>
        <dbReference type="EMBL" id="CAL4230427.1"/>
    </source>
</evidence>
<proteinExistence type="predicted"/>
<accession>A0AAV2STG1</accession>
<dbReference type="AlphaFoldDB" id="A0AAV2STG1"/>
<gene>
    <name evidence="1" type="ORF">MNOR_LOCUS39754</name>
</gene>
<evidence type="ECO:0000313" key="2">
    <source>
        <dbReference type="Proteomes" id="UP001497623"/>
    </source>
</evidence>
<organism evidence="1 2">
    <name type="scientific">Meganyctiphanes norvegica</name>
    <name type="common">Northern krill</name>
    <name type="synonym">Thysanopoda norvegica</name>
    <dbReference type="NCBI Taxonomy" id="48144"/>
    <lineage>
        <taxon>Eukaryota</taxon>
        <taxon>Metazoa</taxon>
        <taxon>Ecdysozoa</taxon>
        <taxon>Arthropoda</taxon>
        <taxon>Crustacea</taxon>
        <taxon>Multicrustacea</taxon>
        <taxon>Malacostraca</taxon>
        <taxon>Eumalacostraca</taxon>
        <taxon>Eucarida</taxon>
        <taxon>Euphausiacea</taxon>
        <taxon>Euphausiidae</taxon>
        <taxon>Meganyctiphanes</taxon>
    </lineage>
</organism>
<keyword evidence="2" id="KW-1185">Reference proteome</keyword>
<protein>
    <submittedName>
        <fullName evidence="1">Uncharacterized protein</fullName>
    </submittedName>
</protein>
<name>A0AAV2STG1_MEGNR</name>
<dbReference type="Proteomes" id="UP001497623">
    <property type="component" value="Unassembled WGS sequence"/>
</dbReference>
<sequence length="147" mass="16628">MQAQVGSCDGISGKILGRAGKVTGRNKDCYYVIFDNTGWTGWYALNTPKDLSLLPKRKESSMWMTYCTVGFRLLRIQSLLAYKKKKKKKKKEKKNLVGSSAVASFTYLGVDFKSYKDGITVDQIQYFSSNYQSPITMARQSNKDCCL</sequence>
<dbReference type="EMBL" id="CAXKWB010108308">
    <property type="protein sequence ID" value="CAL4230427.1"/>
    <property type="molecule type" value="Genomic_DNA"/>
</dbReference>